<evidence type="ECO:0000313" key="2">
    <source>
        <dbReference type="Proteomes" id="UP000006512"/>
    </source>
</evidence>
<name>F4QGA2_9CAUL</name>
<dbReference type="HOGENOM" id="CLU_150547_1_0_5"/>
<reference evidence="2" key="1">
    <citation type="submission" date="2011-03" db="EMBL/GenBank/DDBJ databases">
        <title>Draft genome sequence of Brevundimonas diminuta.</title>
        <authorList>
            <person name="Brown P.J.B."/>
            <person name="Buechlein A."/>
            <person name="Hemmerich C."/>
            <person name="Brun Y.V."/>
        </authorList>
    </citation>
    <scope>NUCLEOTIDE SEQUENCE [LARGE SCALE GENOMIC DNA]</scope>
    <source>
        <strain evidence="2">C19</strain>
    </source>
</reference>
<dbReference type="STRING" id="715226.ABI_08660"/>
<dbReference type="EMBL" id="GL883077">
    <property type="protein sequence ID" value="EGF92430.1"/>
    <property type="molecule type" value="Genomic_DNA"/>
</dbReference>
<dbReference type="AlphaFoldDB" id="F4QGA2"/>
<gene>
    <name evidence="1" type="ORF">ABI_08660</name>
</gene>
<dbReference type="OrthoDB" id="2059848at2"/>
<accession>F4QGA2</accession>
<dbReference type="RefSeq" id="WP_006271605.1">
    <property type="nucleotide sequence ID" value="NZ_GL883077.1"/>
</dbReference>
<dbReference type="Proteomes" id="UP000006512">
    <property type="component" value="Unassembled WGS sequence"/>
</dbReference>
<proteinExistence type="predicted"/>
<evidence type="ECO:0000313" key="1">
    <source>
        <dbReference type="EMBL" id="EGF92430.1"/>
    </source>
</evidence>
<sequence>MTAITAPRKIIFRGSVVDHSFGVKASAVVLQSALVQLIAGYAIDGKTGADSTEAGTLQTVGVALETVTGTAADGGAVVTVRSGEAKFANLTGDLVTVAEIGKVCYLADNQTVAKTSNTNVRAIAGRVTGVDSDGVWVRVGVGLAA</sequence>
<protein>
    <submittedName>
        <fullName evidence="1">Uncharacterized protein</fullName>
    </submittedName>
</protein>
<dbReference type="eggNOG" id="ENOG5032RYD">
    <property type="taxonomic scope" value="Bacteria"/>
</dbReference>
<organism evidence="1 2">
    <name type="scientific">Asticcacaulis biprosthecium C19</name>
    <dbReference type="NCBI Taxonomy" id="715226"/>
    <lineage>
        <taxon>Bacteria</taxon>
        <taxon>Pseudomonadati</taxon>
        <taxon>Pseudomonadota</taxon>
        <taxon>Alphaproteobacteria</taxon>
        <taxon>Caulobacterales</taxon>
        <taxon>Caulobacteraceae</taxon>
        <taxon>Asticcacaulis</taxon>
    </lineage>
</organism>
<keyword evidence="2" id="KW-1185">Reference proteome</keyword>